<keyword evidence="3" id="KW-0489">Methyltransferase</keyword>
<keyword evidence="3" id="KW-0614">Plasmid</keyword>
<dbReference type="RefSeq" id="WP_308206585.1">
    <property type="nucleotide sequence ID" value="NZ_JAMQOL010000001.1"/>
</dbReference>
<evidence type="ECO:0000313" key="4">
    <source>
        <dbReference type="Proteomes" id="UP001523216"/>
    </source>
</evidence>
<comment type="caution">
    <text evidence="3">The sequence shown here is derived from an EMBL/GenBank/DDBJ whole genome shotgun (WGS) entry which is preliminary data.</text>
</comment>
<proteinExistence type="predicted"/>
<evidence type="ECO:0000256" key="1">
    <source>
        <dbReference type="SAM" id="MobiDB-lite"/>
    </source>
</evidence>
<dbReference type="CDD" id="cd02440">
    <property type="entry name" value="AdoMet_MTases"/>
    <property type="match status" value="1"/>
</dbReference>
<feature type="domain" description="Methyltransferase" evidence="2">
    <location>
        <begin position="64"/>
        <end position="163"/>
    </location>
</feature>
<sequence length="279" mass="30785">MPGEHMPGTAQPSDIKGDDPVTRHRYTFGDSDLAASRLALLADVFAESSRRFIRAAASHPIRTAVDLGCGPGFTTHLVAETSHSSRTIGLDNSVSFLELARESATENVRFQRHDVRTVPFPEAPADLIYCRFLLTHLSEPVESLNLWTTQLTEGGVLLIDEVEQVETSHPVLLRYQAAVNALLSGEGQRLEIGSVLDAADMPAGVHRMSSHVVVVAPAPTEVGQMFHANLRSWRSDPRLIEKFGNAYLNDLERDLAAVVRGEIAASARWHIRQMSYERR</sequence>
<gene>
    <name evidence="3" type="ORF">LXN57_00135</name>
</gene>
<name>A0ABT0XQA7_9ACTN</name>
<keyword evidence="3" id="KW-0808">Transferase</keyword>
<dbReference type="Pfam" id="PF13847">
    <property type="entry name" value="Methyltransf_31"/>
    <property type="match status" value="1"/>
</dbReference>
<dbReference type="InterPro" id="IPR029063">
    <property type="entry name" value="SAM-dependent_MTases_sf"/>
</dbReference>
<evidence type="ECO:0000259" key="2">
    <source>
        <dbReference type="Pfam" id="PF13847"/>
    </source>
</evidence>
<keyword evidence="4" id="KW-1185">Reference proteome</keyword>
<dbReference type="PANTHER" id="PTHR43861">
    <property type="entry name" value="TRANS-ACONITATE 2-METHYLTRANSFERASE-RELATED"/>
    <property type="match status" value="1"/>
</dbReference>
<dbReference type="Gene3D" id="3.40.50.150">
    <property type="entry name" value="Vaccinia Virus protein VP39"/>
    <property type="match status" value="1"/>
</dbReference>
<dbReference type="GO" id="GO:0008168">
    <property type="term" value="F:methyltransferase activity"/>
    <property type="evidence" value="ECO:0007669"/>
    <property type="project" value="UniProtKB-KW"/>
</dbReference>
<protein>
    <submittedName>
        <fullName evidence="3">Class I SAM-dependent methyltransferase</fullName>
    </submittedName>
</protein>
<accession>A0ABT0XQA7</accession>
<dbReference type="InterPro" id="IPR025714">
    <property type="entry name" value="Methyltranfer_dom"/>
</dbReference>
<dbReference type="Proteomes" id="UP001523216">
    <property type="component" value="Unassembled WGS sequence"/>
</dbReference>
<organism evidence="3 4">
    <name type="scientific">Paractinoplanes hotanensis</name>
    <dbReference type="NCBI Taxonomy" id="2906497"/>
    <lineage>
        <taxon>Bacteria</taxon>
        <taxon>Bacillati</taxon>
        <taxon>Actinomycetota</taxon>
        <taxon>Actinomycetes</taxon>
        <taxon>Micromonosporales</taxon>
        <taxon>Micromonosporaceae</taxon>
        <taxon>Paractinoplanes</taxon>
    </lineage>
</organism>
<feature type="region of interest" description="Disordered" evidence="1">
    <location>
        <begin position="1"/>
        <end position="22"/>
    </location>
</feature>
<dbReference type="EMBL" id="JAMQOL010000001">
    <property type="protein sequence ID" value="MCM4075968.1"/>
    <property type="molecule type" value="Genomic_DNA"/>
</dbReference>
<evidence type="ECO:0000313" key="3">
    <source>
        <dbReference type="EMBL" id="MCM4075968.1"/>
    </source>
</evidence>
<reference evidence="3 4" key="1">
    <citation type="submission" date="2022-06" db="EMBL/GenBank/DDBJ databases">
        <title>Actinoplanes abujensis sp. nov., isolated from Nigerian arid soil.</title>
        <authorList>
            <person name="Ding P."/>
        </authorList>
    </citation>
    <scope>NUCLEOTIDE SEQUENCE [LARGE SCALE GENOMIC DNA]</scope>
    <source>
        <strain evidence="4">TRM88002</strain>
        <plasmid evidence="3">p1</plasmid>
    </source>
</reference>
<dbReference type="SUPFAM" id="SSF53335">
    <property type="entry name" value="S-adenosyl-L-methionine-dependent methyltransferases"/>
    <property type="match status" value="1"/>
</dbReference>
<dbReference type="GO" id="GO:0032259">
    <property type="term" value="P:methylation"/>
    <property type="evidence" value="ECO:0007669"/>
    <property type="project" value="UniProtKB-KW"/>
</dbReference>
<geneLocation type="plasmid" evidence="3">
    <name>p1</name>
</geneLocation>